<name>A0A8I1DFX1_THEIN</name>
<reference evidence="2 3" key="1">
    <citation type="submission" date="2020-12" db="EMBL/GenBank/DDBJ databases">
        <title>WGS of Thermoactinomyces spp.</title>
        <authorList>
            <person name="Cheng K."/>
        </authorList>
    </citation>
    <scope>NUCLEOTIDE SEQUENCE [LARGE SCALE GENOMIC DNA]</scope>
    <source>
        <strain evidence="3">CICC 10671\DSM 43846</strain>
    </source>
</reference>
<proteinExistence type="predicted"/>
<feature type="domain" description="PTS EIIA type-2" evidence="1">
    <location>
        <begin position="2"/>
        <end position="154"/>
    </location>
</feature>
<comment type="caution">
    <text evidence="2">The sequence shown here is derived from an EMBL/GenBank/DDBJ whole genome shotgun (WGS) entry which is preliminary data.</text>
</comment>
<dbReference type="Gene3D" id="3.40.930.10">
    <property type="entry name" value="Mannitol-specific EII, Chain A"/>
    <property type="match status" value="1"/>
</dbReference>
<keyword evidence="2" id="KW-0813">Transport</keyword>
<accession>A0A8I1DFX1</accession>
<dbReference type="SUPFAM" id="SSF55804">
    <property type="entry name" value="Phoshotransferase/anion transport protein"/>
    <property type="match status" value="1"/>
</dbReference>
<dbReference type="Pfam" id="PF00359">
    <property type="entry name" value="PTS_EIIA_2"/>
    <property type="match status" value="1"/>
</dbReference>
<dbReference type="Proteomes" id="UP000633619">
    <property type="component" value="Unassembled WGS sequence"/>
</dbReference>
<organism evidence="2 3">
    <name type="scientific">Thermoactinomyces intermedius</name>
    <dbReference type="NCBI Taxonomy" id="2024"/>
    <lineage>
        <taxon>Bacteria</taxon>
        <taxon>Bacillati</taxon>
        <taxon>Bacillota</taxon>
        <taxon>Bacilli</taxon>
        <taxon>Bacillales</taxon>
        <taxon>Thermoactinomycetaceae</taxon>
        <taxon>Thermoactinomyces</taxon>
    </lineage>
</organism>
<dbReference type="CDD" id="cd00211">
    <property type="entry name" value="PTS_IIA_fru"/>
    <property type="match status" value="1"/>
</dbReference>
<evidence type="ECO:0000313" key="3">
    <source>
        <dbReference type="Proteomes" id="UP000633619"/>
    </source>
</evidence>
<dbReference type="InterPro" id="IPR051541">
    <property type="entry name" value="PTS_SugarTrans_NitroReg"/>
</dbReference>
<dbReference type="PROSITE" id="PS51094">
    <property type="entry name" value="PTS_EIIA_TYPE_2"/>
    <property type="match status" value="1"/>
</dbReference>
<dbReference type="InterPro" id="IPR016152">
    <property type="entry name" value="PTrfase/Anion_transptr"/>
</dbReference>
<evidence type="ECO:0000313" key="2">
    <source>
        <dbReference type="EMBL" id="MBH8596010.1"/>
    </source>
</evidence>
<evidence type="ECO:0000259" key="1">
    <source>
        <dbReference type="PROSITE" id="PS51094"/>
    </source>
</evidence>
<dbReference type="AlphaFoldDB" id="A0A8I1DFX1"/>
<dbReference type="EMBL" id="JAECVW010000008">
    <property type="protein sequence ID" value="MBH8596010.1"/>
    <property type="molecule type" value="Genomic_DNA"/>
</dbReference>
<keyword evidence="3" id="KW-1185">Reference proteome</keyword>
<dbReference type="RefSeq" id="WP_181732575.1">
    <property type="nucleotide sequence ID" value="NZ_JACEIR010000009.1"/>
</dbReference>
<dbReference type="PANTHER" id="PTHR47738:SF3">
    <property type="entry name" value="PHOSPHOTRANSFERASE SYSTEM MANNITOL_FRUCTOSE-SPECIFIC IIA DOMAIN CONTAINING PROTEIN"/>
    <property type="match status" value="1"/>
</dbReference>
<keyword evidence="2" id="KW-0762">Sugar transport</keyword>
<dbReference type="PANTHER" id="PTHR47738">
    <property type="entry name" value="PTS SYSTEM FRUCTOSE-LIKE EIIA COMPONENT-RELATED"/>
    <property type="match status" value="1"/>
</dbReference>
<dbReference type="InterPro" id="IPR002178">
    <property type="entry name" value="PTS_EIIA_type-2_dom"/>
</dbReference>
<protein>
    <submittedName>
        <fullName evidence="2">PTS sugar transporter subunit IIA</fullName>
    </submittedName>
</protein>
<gene>
    <name evidence="2" type="ORF">I8U20_11785</name>
</gene>
<sequence>MPSFFRQDLIFFCDPKTPEEVFRHIGGILCGKGLVKPGFVRSLIQREADYPTGLDLSPVAGDLPNVAIPHTEAEYCADQALAVVKLNHEIPFRNMMAPEKEIKVRYLFFIVNHEKEQQSRMLSYLMEIFTDEKRMRRLDQLEDPAEIYRFFTSHESGRSVSDD</sequence>